<keyword evidence="1" id="KW-0472">Membrane</keyword>
<dbReference type="Proteomes" id="UP001198200">
    <property type="component" value="Unassembled WGS sequence"/>
</dbReference>
<feature type="transmembrane region" description="Helical" evidence="1">
    <location>
        <begin position="103"/>
        <end position="122"/>
    </location>
</feature>
<feature type="transmembrane region" description="Helical" evidence="1">
    <location>
        <begin position="46"/>
        <end position="65"/>
    </location>
</feature>
<evidence type="ECO:0000256" key="1">
    <source>
        <dbReference type="SAM" id="Phobius"/>
    </source>
</evidence>
<dbReference type="InterPro" id="IPR036259">
    <property type="entry name" value="MFS_trans_sf"/>
</dbReference>
<protein>
    <submittedName>
        <fullName evidence="2">Uncharacterized protein</fullName>
    </submittedName>
</protein>
<dbReference type="EMBL" id="JAJEQN010000011">
    <property type="protein sequence ID" value="MCC2221198.1"/>
    <property type="molecule type" value="Genomic_DNA"/>
</dbReference>
<organism evidence="2 3">
    <name type="scientific">Anthropogastromicrobium aceti</name>
    <dbReference type="NCBI Taxonomy" id="2981768"/>
    <lineage>
        <taxon>Bacteria</taxon>
        <taxon>Bacillati</taxon>
        <taxon>Bacillota</taxon>
        <taxon>Clostridia</taxon>
        <taxon>Lachnospirales</taxon>
        <taxon>Lachnospiraceae</taxon>
        <taxon>Anthropogastromicrobium</taxon>
    </lineage>
</organism>
<evidence type="ECO:0000313" key="3">
    <source>
        <dbReference type="Proteomes" id="UP001198200"/>
    </source>
</evidence>
<keyword evidence="1" id="KW-0812">Transmembrane</keyword>
<keyword evidence="1" id="KW-1133">Transmembrane helix</keyword>
<feature type="transmembrane region" description="Helical" evidence="1">
    <location>
        <begin position="15"/>
        <end position="34"/>
    </location>
</feature>
<feature type="transmembrane region" description="Helical" evidence="1">
    <location>
        <begin position="77"/>
        <end position="97"/>
    </location>
</feature>
<dbReference type="RefSeq" id="WP_262536237.1">
    <property type="nucleotide sequence ID" value="NZ_JAJEQN010000011.1"/>
</dbReference>
<keyword evidence="3" id="KW-1185">Reference proteome</keyword>
<gene>
    <name evidence="2" type="ORF">LKD48_05985</name>
</gene>
<proteinExistence type="predicted"/>
<dbReference type="AlphaFoldDB" id="A0AAE3JC25"/>
<reference evidence="2 3" key="1">
    <citation type="submission" date="2021-10" db="EMBL/GenBank/DDBJ databases">
        <title>Anaerobic single-cell dispensing facilitates the cultivation of human gut bacteria.</title>
        <authorList>
            <person name="Afrizal A."/>
        </authorList>
    </citation>
    <scope>NUCLEOTIDE SEQUENCE [LARGE SCALE GENOMIC DNA]</scope>
    <source>
        <strain evidence="2 3">CLA-AA-H224</strain>
    </source>
</reference>
<comment type="caution">
    <text evidence="2">The sequence shown here is derived from an EMBL/GenBank/DDBJ whole genome shotgun (WGS) entry which is preliminary data.</text>
</comment>
<sequence>MKFSMKKDSPFRNNIFPWLIYGFGTGFYIILLLVKMIKRPELLSPWITILLAAAGIALGAVYMMYLKKKVTNRRPYLSLKQGMIIVWVVGLLCILLTQISHWTYWLCIFLSGMSVGYFFIYIPKFIEIKNYLTDLMKDYETEK</sequence>
<evidence type="ECO:0000313" key="2">
    <source>
        <dbReference type="EMBL" id="MCC2221198.1"/>
    </source>
</evidence>
<dbReference type="SUPFAM" id="SSF103473">
    <property type="entry name" value="MFS general substrate transporter"/>
    <property type="match status" value="1"/>
</dbReference>
<name>A0AAE3JC25_9FIRM</name>
<accession>A0AAE3JC25</accession>